<dbReference type="Proteomes" id="UP000242219">
    <property type="component" value="Unassembled WGS sequence"/>
</dbReference>
<name>A0A1V6M0N9_9BACT</name>
<gene>
    <name evidence="7" type="primary">tpiA</name>
    <name evidence="9" type="ORF">BIY37_05890</name>
</gene>
<protein>
    <recommendedName>
        <fullName evidence="7 8">Triosephosphate isomerase</fullName>
        <shortName evidence="7">TIM</shortName>
        <shortName evidence="7">TPI</shortName>
        <ecNumber evidence="7 8">5.3.1.1</ecNumber>
    </recommendedName>
    <alternativeName>
        <fullName evidence="7">Triose-phosphate isomerase</fullName>
    </alternativeName>
</protein>
<dbReference type="PROSITE" id="PS00171">
    <property type="entry name" value="TIM_1"/>
    <property type="match status" value="1"/>
</dbReference>
<dbReference type="GO" id="GO:0006096">
    <property type="term" value="P:glycolytic process"/>
    <property type="evidence" value="ECO:0007669"/>
    <property type="project" value="UniProtKB-UniRule"/>
</dbReference>
<comment type="pathway">
    <text evidence="1 7 8">Carbohydrate degradation; glycolysis; D-glyceraldehyde 3-phosphate from glycerone phosphate: step 1/1.</text>
</comment>
<comment type="subunit">
    <text evidence="7 8">Homodimer.</text>
</comment>
<comment type="catalytic activity">
    <reaction evidence="7 8">
        <text>D-glyceraldehyde 3-phosphate = dihydroxyacetone phosphate</text>
        <dbReference type="Rhea" id="RHEA:18585"/>
        <dbReference type="ChEBI" id="CHEBI:57642"/>
        <dbReference type="ChEBI" id="CHEBI:59776"/>
        <dbReference type="EC" id="5.3.1.1"/>
    </reaction>
</comment>
<comment type="function">
    <text evidence="7">Involved in the gluconeogenesis. Catalyzes stereospecifically the conversion of dihydroxyacetone phosphate (DHAP) to D-glyceraldehyde-3-phosphate (G3P).</text>
</comment>
<comment type="similarity">
    <text evidence="2 7 8">Belongs to the triosephosphate isomerase family.</text>
</comment>
<dbReference type="SUPFAM" id="SSF51351">
    <property type="entry name" value="Triosephosphate isomerase (TIM)"/>
    <property type="match status" value="1"/>
</dbReference>
<dbReference type="EMBL" id="MJUW02000069">
    <property type="protein sequence ID" value="OQD45935.1"/>
    <property type="molecule type" value="Genomic_DNA"/>
</dbReference>
<comment type="pathway">
    <text evidence="7 8">Carbohydrate biosynthesis; gluconeogenesis.</text>
</comment>
<dbReference type="InterPro" id="IPR022896">
    <property type="entry name" value="TrioseP_Isoase_bac/euk"/>
</dbReference>
<comment type="caution">
    <text evidence="9">The sequence shown here is derived from an EMBL/GenBank/DDBJ whole genome shotgun (WGS) entry which is preliminary data.</text>
</comment>
<feature type="active site" description="Electrophile" evidence="7">
    <location>
        <position position="95"/>
    </location>
</feature>
<accession>A0A1V6M0N9</accession>
<evidence type="ECO:0000256" key="4">
    <source>
        <dbReference type="ARBA" id="ARBA00022490"/>
    </source>
</evidence>
<evidence type="ECO:0000256" key="7">
    <source>
        <dbReference type="HAMAP-Rule" id="MF_00147"/>
    </source>
</evidence>
<dbReference type="UniPathway" id="UPA00138"/>
<dbReference type="InterPro" id="IPR020861">
    <property type="entry name" value="Triosephosphate_isomerase_AS"/>
</dbReference>
<evidence type="ECO:0000256" key="2">
    <source>
        <dbReference type="ARBA" id="ARBA00007422"/>
    </source>
</evidence>
<feature type="active site" description="Proton acceptor" evidence="7">
    <location>
        <position position="167"/>
    </location>
</feature>
<dbReference type="PANTHER" id="PTHR21139">
    <property type="entry name" value="TRIOSEPHOSPHATE ISOMERASE"/>
    <property type="match status" value="1"/>
</dbReference>
<evidence type="ECO:0000256" key="5">
    <source>
        <dbReference type="ARBA" id="ARBA00023152"/>
    </source>
</evidence>
<dbReference type="CDD" id="cd00311">
    <property type="entry name" value="TIM"/>
    <property type="match status" value="1"/>
</dbReference>
<dbReference type="InterPro" id="IPR013785">
    <property type="entry name" value="Aldolase_TIM"/>
</dbReference>
<keyword evidence="6 7" id="KW-0413">Isomerase</keyword>
<dbReference type="PANTHER" id="PTHR21139:SF42">
    <property type="entry name" value="TRIOSEPHOSPHATE ISOMERASE"/>
    <property type="match status" value="1"/>
</dbReference>
<evidence type="ECO:0000256" key="1">
    <source>
        <dbReference type="ARBA" id="ARBA00004680"/>
    </source>
</evidence>
<keyword evidence="5 7" id="KW-0324">Glycolysis</keyword>
<dbReference type="EC" id="5.3.1.1" evidence="7 8"/>
<dbReference type="GO" id="GO:0046166">
    <property type="term" value="P:glyceraldehyde-3-phosphate biosynthetic process"/>
    <property type="evidence" value="ECO:0007669"/>
    <property type="project" value="TreeGrafter"/>
</dbReference>
<evidence type="ECO:0000313" key="10">
    <source>
        <dbReference type="Proteomes" id="UP000242219"/>
    </source>
</evidence>
<dbReference type="GO" id="GO:0019563">
    <property type="term" value="P:glycerol catabolic process"/>
    <property type="evidence" value="ECO:0007669"/>
    <property type="project" value="TreeGrafter"/>
</dbReference>
<keyword evidence="10" id="KW-1185">Reference proteome</keyword>
<dbReference type="AlphaFoldDB" id="A0A1V6M0N9"/>
<evidence type="ECO:0000256" key="3">
    <source>
        <dbReference type="ARBA" id="ARBA00022432"/>
    </source>
</evidence>
<dbReference type="Gene3D" id="3.20.20.70">
    <property type="entry name" value="Aldolase class I"/>
    <property type="match status" value="1"/>
</dbReference>
<proteinExistence type="inferred from homology"/>
<reference evidence="9 10" key="1">
    <citation type="journal article" date="2016" name="Genome Announc.">
        <title>Draft Genome Sequence of the Anaerobic Ammonium-Oxidizing Bacterium 'Candidatus Brocadia sp. 40'.</title>
        <authorList>
            <person name="Ali M."/>
            <person name="Haroon M.F."/>
            <person name="Narita Y."/>
            <person name="Zhang L."/>
            <person name="Rangel Shaw D."/>
            <person name="Okabe S."/>
            <person name="Saikaly P.E."/>
        </authorList>
    </citation>
    <scope>NUCLEOTIDE SEQUENCE [LARGE SCALE GENOMIC DNA]</scope>
    <source>
        <strain evidence="9 10">40</strain>
    </source>
</reference>
<dbReference type="InterPro" id="IPR000652">
    <property type="entry name" value="Triosephosphate_isomerase"/>
</dbReference>
<dbReference type="UniPathway" id="UPA00109">
    <property type="reaction ID" value="UER00189"/>
</dbReference>
<feature type="binding site" evidence="7">
    <location>
        <position position="173"/>
    </location>
    <ligand>
        <name>substrate</name>
    </ligand>
</feature>
<organism evidence="9 10">
    <name type="scientific">Candidatus Brocadia sapporoensis</name>
    <dbReference type="NCBI Taxonomy" id="392547"/>
    <lineage>
        <taxon>Bacteria</taxon>
        <taxon>Pseudomonadati</taxon>
        <taxon>Planctomycetota</taxon>
        <taxon>Candidatus Brocadiia</taxon>
        <taxon>Candidatus Brocadiales</taxon>
        <taxon>Candidatus Brocadiaceae</taxon>
        <taxon>Candidatus Brocadia</taxon>
    </lineage>
</organism>
<dbReference type="NCBIfam" id="TIGR00419">
    <property type="entry name" value="tim"/>
    <property type="match status" value="1"/>
</dbReference>
<feature type="binding site" evidence="7">
    <location>
        <begin position="9"/>
        <end position="11"/>
    </location>
    <ligand>
        <name>substrate</name>
    </ligand>
</feature>
<feature type="binding site" evidence="7">
    <location>
        <begin position="234"/>
        <end position="235"/>
    </location>
    <ligand>
        <name>substrate</name>
    </ligand>
</feature>
<dbReference type="Pfam" id="PF00121">
    <property type="entry name" value="TIM"/>
    <property type="match status" value="1"/>
</dbReference>
<keyword evidence="4 7" id="KW-0963">Cytoplasm</keyword>
<dbReference type="InterPro" id="IPR035990">
    <property type="entry name" value="TIM_sf"/>
</dbReference>
<dbReference type="FunFam" id="3.20.20.70:FF:000016">
    <property type="entry name" value="Triosephosphate isomerase"/>
    <property type="match status" value="1"/>
</dbReference>
<sequence length="253" mass="28192">MKRPFVIGNWKMNLTLVRGIEFAKLLKDSLHGKDGIMCGVCPPFIFLKEICKILEDSNVCVAAQNIHSEKYGAYTGEVSALMIKEVGCTHVLIGHSERRHIFHEDDSFINAKIKTALSVNLKPIFCVGEMLDEREAGRTKDVIRNQLVRGLRDVRADQLKEIVIAYEPVWAIGTGKTALPEQADEVHSFIRNTITNEYDKNLAKSIYILYGGSVKPENAKELTDQSEIDGLLVGGASILFESFLKIIEVVSKG</sequence>
<dbReference type="PROSITE" id="PS51440">
    <property type="entry name" value="TIM_2"/>
    <property type="match status" value="1"/>
</dbReference>
<dbReference type="GO" id="GO:0006094">
    <property type="term" value="P:gluconeogenesis"/>
    <property type="evidence" value="ECO:0007669"/>
    <property type="project" value="UniProtKB-UniRule"/>
</dbReference>
<dbReference type="GO" id="GO:0005829">
    <property type="term" value="C:cytosol"/>
    <property type="evidence" value="ECO:0007669"/>
    <property type="project" value="TreeGrafter"/>
</dbReference>
<evidence type="ECO:0000256" key="8">
    <source>
        <dbReference type="RuleBase" id="RU363013"/>
    </source>
</evidence>
<comment type="subcellular location">
    <subcellularLocation>
        <location evidence="7 8">Cytoplasm</location>
    </subcellularLocation>
</comment>
<evidence type="ECO:0000313" key="9">
    <source>
        <dbReference type="EMBL" id="OQD45935.1"/>
    </source>
</evidence>
<keyword evidence="3 7" id="KW-0312">Gluconeogenesis</keyword>
<dbReference type="GO" id="GO:0004807">
    <property type="term" value="F:triose-phosphate isomerase activity"/>
    <property type="evidence" value="ECO:0007669"/>
    <property type="project" value="UniProtKB-UniRule"/>
</dbReference>
<feature type="binding site" evidence="7">
    <location>
        <position position="213"/>
    </location>
    <ligand>
        <name>substrate</name>
    </ligand>
</feature>
<evidence type="ECO:0000256" key="6">
    <source>
        <dbReference type="ARBA" id="ARBA00023235"/>
    </source>
</evidence>
<dbReference type="HAMAP" id="MF_00147_B">
    <property type="entry name" value="TIM_B"/>
    <property type="match status" value="1"/>
</dbReference>